<keyword evidence="3" id="KW-1185">Reference proteome</keyword>
<dbReference type="AlphaFoldDB" id="A0A3M7PED4"/>
<protein>
    <submittedName>
        <fullName evidence="2">Uncharacterized protein</fullName>
    </submittedName>
</protein>
<evidence type="ECO:0000313" key="3">
    <source>
        <dbReference type="Proteomes" id="UP000276133"/>
    </source>
</evidence>
<name>A0A3M7PED4_BRAPC</name>
<dbReference type="Proteomes" id="UP000276133">
    <property type="component" value="Unassembled WGS sequence"/>
</dbReference>
<comment type="caution">
    <text evidence="2">The sequence shown here is derived from an EMBL/GenBank/DDBJ whole genome shotgun (WGS) entry which is preliminary data.</text>
</comment>
<accession>A0A3M7PED4</accession>
<keyword evidence="1" id="KW-0472">Membrane</keyword>
<sequence>MLDRLLLLFITRPNSNNNYKNFATYFKSNIELRITFCTNYLIPVILFILFHLIVLFDTNAGKAVDFTTNIIAKA</sequence>
<keyword evidence="1" id="KW-1133">Transmembrane helix</keyword>
<gene>
    <name evidence="2" type="ORF">BpHYR1_045663</name>
</gene>
<feature type="transmembrane region" description="Helical" evidence="1">
    <location>
        <begin position="36"/>
        <end position="56"/>
    </location>
</feature>
<proteinExistence type="predicted"/>
<reference evidence="2 3" key="1">
    <citation type="journal article" date="2018" name="Sci. Rep.">
        <title>Genomic signatures of local adaptation to the degree of environmental predictability in rotifers.</title>
        <authorList>
            <person name="Franch-Gras L."/>
            <person name="Hahn C."/>
            <person name="Garcia-Roger E.M."/>
            <person name="Carmona M.J."/>
            <person name="Serra M."/>
            <person name="Gomez A."/>
        </authorList>
    </citation>
    <scope>NUCLEOTIDE SEQUENCE [LARGE SCALE GENOMIC DNA]</scope>
    <source>
        <strain evidence="2">HYR1</strain>
    </source>
</reference>
<evidence type="ECO:0000256" key="1">
    <source>
        <dbReference type="SAM" id="Phobius"/>
    </source>
</evidence>
<organism evidence="2 3">
    <name type="scientific">Brachionus plicatilis</name>
    <name type="common">Marine rotifer</name>
    <name type="synonym">Brachionus muelleri</name>
    <dbReference type="NCBI Taxonomy" id="10195"/>
    <lineage>
        <taxon>Eukaryota</taxon>
        <taxon>Metazoa</taxon>
        <taxon>Spiralia</taxon>
        <taxon>Gnathifera</taxon>
        <taxon>Rotifera</taxon>
        <taxon>Eurotatoria</taxon>
        <taxon>Monogononta</taxon>
        <taxon>Pseudotrocha</taxon>
        <taxon>Ploima</taxon>
        <taxon>Brachionidae</taxon>
        <taxon>Brachionus</taxon>
    </lineage>
</organism>
<dbReference type="EMBL" id="REGN01011637">
    <property type="protein sequence ID" value="RMZ97110.1"/>
    <property type="molecule type" value="Genomic_DNA"/>
</dbReference>
<evidence type="ECO:0000313" key="2">
    <source>
        <dbReference type="EMBL" id="RMZ97110.1"/>
    </source>
</evidence>
<keyword evidence="1" id="KW-0812">Transmembrane</keyword>